<sequence length="124" mass="13974">MRGECVSMIEGPPTSARRVSSYPRIEEADVKYIPLSYYSNLPILSRVTASNLYASIQACFFFVVSLPFNRSRPAAVSRQSFEESASLCDRRKDDSEKRGQCSARVTPAVNWMKFSSDDDELSDE</sequence>
<organism evidence="2 3">
    <name type="scientific">Popillia japonica</name>
    <name type="common">Japanese beetle</name>
    <dbReference type="NCBI Taxonomy" id="7064"/>
    <lineage>
        <taxon>Eukaryota</taxon>
        <taxon>Metazoa</taxon>
        <taxon>Ecdysozoa</taxon>
        <taxon>Arthropoda</taxon>
        <taxon>Hexapoda</taxon>
        <taxon>Insecta</taxon>
        <taxon>Pterygota</taxon>
        <taxon>Neoptera</taxon>
        <taxon>Endopterygota</taxon>
        <taxon>Coleoptera</taxon>
        <taxon>Polyphaga</taxon>
        <taxon>Scarabaeiformia</taxon>
        <taxon>Scarabaeidae</taxon>
        <taxon>Rutelinae</taxon>
        <taxon>Popillia</taxon>
    </lineage>
</organism>
<feature type="compositionally biased region" description="Basic and acidic residues" evidence="1">
    <location>
        <begin position="88"/>
        <end position="99"/>
    </location>
</feature>
<evidence type="ECO:0000313" key="2">
    <source>
        <dbReference type="EMBL" id="KAK9737880.1"/>
    </source>
</evidence>
<dbReference type="AlphaFoldDB" id="A0AAW1LVW3"/>
<keyword evidence="3" id="KW-1185">Reference proteome</keyword>
<evidence type="ECO:0000313" key="3">
    <source>
        <dbReference type="Proteomes" id="UP001458880"/>
    </source>
</evidence>
<reference evidence="2 3" key="1">
    <citation type="journal article" date="2024" name="BMC Genomics">
        <title>De novo assembly and annotation of Popillia japonica's genome with initial clues to its potential as an invasive pest.</title>
        <authorList>
            <person name="Cucini C."/>
            <person name="Boschi S."/>
            <person name="Funari R."/>
            <person name="Cardaioli E."/>
            <person name="Iannotti N."/>
            <person name="Marturano G."/>
            <person name="Paoli F."/>
            <person name="Bruttini M."/>
            <person name="Carapelli A."/>
            <person name="Frati F."/>
            <person name="Nardi F."/>
        </authorList>
    </citation>
    <scope>NUCLEOTIDE SEQUENCE [LARGE SCALE GENOMIC DNA]</scope>
    <source>
        <strain evidence="2">DMR45628</strain>
    </source>
</reference>
<dbReference type="EMBL" id="JASPKY010000094">
    <property type="protein sequence ID" value="KAK9737880.1"/>
    <property type="molecule type" value="Genomic_DNA"/>
</dbReference>
<name>A0AAW1LVW3_POPJA</name>
<dbReference type="Proteomes" id="UP001458880">
    <property type="component" value="Unassembled WGS sequence"/>
</dbReference>
<feature type="region of interest" description="Disordered" evidence="1">
    <location>
        <begin position="77"/>
        <end position="101"/>
    </location>
</feature>
<comment type="caution">
    <text evidence="2">The sequence shown here is derived from an EMBL/GenBank/DDBJ whole genome shotgun (WGS) entry which is preliminary data.</text>
</comment>
<accession>A0AAW1LVW3</accession>
<proteinExistence type="predicted"/>
<evidence type="ECO:0000256" key="1">
    <source>
        <dbReference type="SAM" id="MobiDB-lite"/>
    </source>
</evidence>
<protein>
    <submittedName>
        <fullName evidence="2">Uncharacterized protein</fullName>
    </submittedName>
</protein>
<gene>
    <name evidence="2" type="ORF">QE152_g10384</name>
</gene>